<reference evidence="1 2" key="1">
    <citation type="submission" date="2016-10" db="EMBL/GenBank/DDBJ databases">
        <authorList>
            <person name="de Groot N.N."/>
        </authorList>
    </citation>
    <scope>NUCLEOTIDE SEQUENCE [LARGE SCALE GENOMIC DNA]</scope>
    <source>
        <strain evidence="1 2">CGMCC 1.9157</strain>
    </source>
</reference>
<sequence length="118" mass="13414">MVMSLIIDELHFVNTDLVIDARSRLAGRLRSIWAANGRNLLFIATIASNTYDAACATFQALPWNRGRDKRQNSLSFHKLMPSLVKILPLLGYFAQPKVLLCKISMARDDQYQRYATIV</sequence>
<name>A0A1I5GW38_9HYPH</name>
<proteinExistence type="predicted"/>
<evidence type="ECO:0000313" key="2">
    <source>
        <dbReference type="Proteomes" id="UP000199236"/>
    </source>
</evidence>
<dbReference type="RefSeq" id="WP_139229258.1">
    <property type="nucleotide sequence ID" value="NZ_FOVR01000005.1"/>
</dbReference>
<evidence type="ECO:0000313" key="1">
    <source>
        <dbReference type="EMBL" id="SFO40238.1"/>
    </source>
</evidence>
<dbReference type="Proteomes" id="UP000199236">
    <property type="component" value="Unassembled WGS sequence"/>
</dbReference>
<organism evidence="1 2">
    <name type="scientific">Cohaesibacter marisflavi</name>
    <dbReference type="NCBI Taxonomy" id="655353"/>
    <lineage>
        <taxon>Bacteria</taxon>
        <taxon>Pseudomonadati</taxon>
        <taxon>Pseudomonadota</taxon>
        <taxon>Alphaproteobacteria</taxon>
        <taxon>Hyphomicrobiales</taxon>
        <taxon>Cohaesibacteraceae</taxon>
    </lineage>
</organism>
<accession>A0A1I5GW38</accession>
<protein>
    <submittedName>
        <fullName evidence="1">Uncharacterized protein</fullName>
    </submittedName>
</protein>
<dbReference type="STRING" id="655353.SAMN04488056_105216"/>
<keyword evidence="2" id="KW-1185">Reference proteome</keyword>
<gene>
    <name evidence="1" type="ORF">SAMN04488056_105216</name>
</gene>
<dbReference type="EMBL" id="FOVR01000005">
    <property type="protein sequence ID" value="SFO40238.1"/>
    <property type="molecule type" value="Genomic_DNA"/>
</dbReference>
<dbReference type="AlphaFoldDB" id="A0A1I5GW38"/>